<name>A0A4R0PH85_9HYPH</name>
<dbReference type="InterPro" id="IPR004045">
    <property type="entry name" value="Glutathione_S-Trfase_N"/>
</dbReference>
<evidence type="ECO:0000313" key="4">
    <source>
        <dbReference type="Proteomes" id="UP000291301"/>
    </source>
</evidence>
<dbReference type="InterPro" id="IPR004046">
    <property type="entry name" value="GST_C"/>
</dbReference>
<dbReference type="CDD" id="cd00570">
    <property type="entry name" value="GST_N_family"/>
    <property type="match status" value="1"/>
</dbReference>
<dbReference type="EMBL" id="SJST01000001">
    <property type="protein sequence ID" value="TCD16154.1"/>
    <property type="molecule type" value="Genomic_DNA"/>
</dbReference>
<dbReference type="Gene3D" id="1.20.1050.10">
    <property type="match status" value="1"/>
</dbReference>
<comment type="caution">
    <text evidence="3">The sequence shown here is derived from an EMBL/GenBank/DDBJ whole genome shotgun (WGS) entry which is preliminary data.</text>
</comment>
<gene>
    <name evidence="3" type="ORF">E0D97_01570</name>
</gene>
<keyword evidence="3" id="KW-0808">Transferase</keyword>
<keyword evidence="4" id="KW-1185">Reference proteome</keyword>
<dbReference type="InterPro" id="IPR010987">
    <property type="entry name" value="Glutathione-S-Trfase_C-like"/>
</dbReference>
<dbReference type="Pfam" id="PF00043">
    <property type="entry name" value="GST_C"/>
    <property type="match status" value="1"/>
</dbReference>
<feature type="domain" description="GST C-terminal" evidence="2">
    <location>
        <begin position="90"/>
        <end position="255"/>
    </location>
</feature>
<dbReference type="RefSeq" id="WP_131564764.1">
    <property type="nucleotide sequence ID" value="NZ_JAINFK010000001.1"/>
</dbReference>
<dbReference type="AlphaFoldDB" id="A0A4R0PH85"/>
<accession>A0A4R0PH85</accession>
<dbReference type="PANTHER" id="PTHR45374:SF1">
    <property type="entry name" value="GLUTATHIONE S-TRANSFERASE TCHQD"/>
    <property type="match status" value="1"/>
</dbReference>
<dbReference type="Proteomes" id="UP000291301">
    <property type="component" value="Unassembled WGS sequence"/>
</dbReference>
<dbReference type="SFLD" id="SFLDS00019">
    <property type="entry name" value="Glutathione_Transferase_(cytos"/>
    <property type="match status" value="1"/>
</dbReference>
<evidence type="ECO:0000259" key="1">
    <source>
        <dbReference type="PROSITE" id="PS50404"/>
    </source>
</evidence>
<dbReference type="PROSITE" id="PS50405">
    <property type="entry name" value="GST_CTER"/>
    <property type="match status" value="1"/>
</dbReference>
<dbReference type="InterPro" id="IPR044617">
    <property type="entry name" value="TCHQD"/>
</dbReference>
<dbReference type="Gene3D" id="3.40.30.10">
    <property type="entry name" value="Glutaredoxin"/>
    <property type="match status" value="1"/>
</dbReference>
<dbReference type="InterPro" id="IPR040079">
    <property type="entry name" value="Glutathione_S-Trfase"/>
</dbReference>
<dbReference type="PANTHER" id="PTHR45374">
    <property type="entry name" value="GLUTATHIONE S-TRANSFERASE TCHQD"/>
    <property type="match status" value="1"/>
</dbReference>
<dbReference type="InterPro" id="IPR036282">
    <property type="entry name" value="Glutathione-S-Trfase_C_sf"/>
</dbReference>
<sequence>MTKDVLLYDFPASICSQMARLALAEKGVTYRRRIVDIMDRAEQFEPWYTALNPQAVVPTLAIGKEIVTDTKAIVRRIDADFDGPPLTPADPDQVAAMNETMDAIMDLHYGVLLYAGRLDEDRKSDTVEARGKFLRAMRDDHRELADALNARIEGNARLRRILADPAEVGRHVGEARELAERLNGALAESAFVAGDAYSLADTFATAALARFCIHGFNVWWADGKMPHLAGYYARMKDRPSFAEAGVVDTGSERDL</sequence>
<dbReference type="InterPro" id="IPR036249">
    <property type="entry name" value="Thioredoxin-like_sf"/>
</dbReference>
<dbReference type="SUPFAM" id="SSF47616">
    <property type="entry name" value="GST C-terminal domain-like"/>
    <property type="match status" value="1"/>
</dbReference>
<protein>
    <submittedName>
        <fullName evidence="3">Glutathione S-transferase family protein</fullName>
    </submittedName>
</protein>
<organism evidence="3 4">
    <name type="scientific">Oricola cellulosilytica</name>
    <dbReference type="NCBI Taxonomy" id="1429082"/>
    <lineage>
        <taxon>Bacteria</taxon>
        <taxon>Pseudomonadati</taxon>
        <taxon>Pseudomonadota</taxon>
        <taxon>Alphaproteobacteria</taxon>
        <taxon>Hyphomicrobiales</taxon>
        <taxon>Ahrensiaceae</taxon>
        <taxon>Oricola</taxon>
    </lineage>
</organism>
<dbReference type="OrthoDB" id="9797500at2"/>
<dbReference type="Pfam" id="PF13409">
    <property type="entry name" value="GST_N_2"/>
    <property type="match status" value="1"/>
</dbReference>
<evidence type="ECO:0000313" key="3">
    <source>
        <dbReference type="EMBL" id="TCD16154.1"/>
    </source>
</evidence>
<feature type="domain" description="GST N-terminal" evidence="1">
    <location>
        <begin position="3"/>
        <end position="85"/>
    </location>
</feature>
<evidence type="ECO:0000259" key="2">
    <source>
        <dbReference type="PROSITE" id="PS50405"/>
    </source>
</evidence>
<dbReference type="GO" id="GO:0004364">
    <property type="term" value="F:glutathione transferase activity"/>
    <property type="evidence" value="ECO:0007669"/>
    <property type="project" value="InterPro"/>
</dbReference>
<reference evidence="3 4" key="1">
    <citation type="journal article" date="2015" name="Antonie Van Leeuwenhoek">
        <title>Oricola cellulosilytica gen. nov., sp. nov., a cellulose-degrading bacterium of the family Phyllobacteriaceae isolated from surface seashore water, and emended descriptions of Mesorhizobium loti and Phyllobacterium myrsinacearum.</title>
        <authorList>
            <person name="Hameed A."/>
            <person name="Shahina M."/>
            <person name="Lai W.A."/>
            <person name="Lin S.Y."/>
            <person name="Young L.S."/>
            <person name="Liu Y.C."/>
            <person name="Hsu Y.H."/>
            <person name="Young C.C."/>
        </authorList>
    </citation>
    <scope>NUCLEOTIDE SEQUENCE [LARGE SCALE GENOMIC DNA]</scope>
    <source>
        <strain evidence="3 4">KCTC 52183</strain>
    </source>
</reference>
<proteinExistence type="predicted"/>
<dbReference type="SUPFAM" id="SSF52833">
    <property type="entry name" value="Thioredoxin-like"/>
    <property type="match status" value="1"/>
</dbReference>
<dbReference type="PROSITE" id="PS50404">
    <property type="entry name" value="GST_NTER"/>
    <property type="match status" value="1"/>
</dbReference>